<dbReference type="EMBL" id="CP029822">
    <property type="protein sequence ID" value="AZS50426.1"/>
    <property type="molecule type" value="Genomic_DNA"/>
</dbReference>
<keyword evidence="2" id="KW-1185">Reference proteome</keyword>
<evidence type="ECO:0000313" key="2">
    <source>
        <dbReference type="Proteomes" id="UP000273143"/>
    </source>
</evidence>
<evidence type="ECO:0000313" key="1">
    <source>
        <dbReference type="EMBL" id="AZS50426.1"/>
    </source>
</evidence>
<dbReference type="AlphaFoldDB" id="A0A3S9XDE0"/>
<accession>A0A3S9XDE0</accession>
<protein>
    <submittedName>
        <fullName evidence="1">Uncharacterized protein</fullName>
    </submittedName>
</protein>
<dbReference type="Proteomes" id="UP000273143">
    <property type="component" value="Chromosome"/>
</dbReference>
<proteinExistence type="predicted"/>
<organism evidence="1 2">
    <name type="scientific">Entomomonas moraniae</name>
    <dbReference type="NCBI Taxonomy" id="2213226"/>
    <lineage>
        <taxon>Bacteria</taxon>
        <taxon>Pseudomonadati</taxon>
        <taxon>Pseudomonadota</taxon>
        <taxon>Gammaproteobacteria</taxon>
        <taxon>Pseudomonadales</taxon>
        <taxon>Pseudomonadaceae</taxon>
        <taxon>Entomomonas</taxon>
    </lineage>
</organism>
<reference evidence="2" key="1">
    <citation type="submission" date="2018-06" db="EMBL/GenBank/DDBJ databases">
        <title>Complete genome of Pseudomonas insecticola strain QZS01.</title>
        <authorList>
            <person name="Wang J."/>
            <person name="Su Q."/>
        </authorList>
    </citation>
    <scope>NUCLEOTIDE SEQUENCE [LARGE SCALE GENOMIC DNA]</scope>
    <source>
        <strain evidence="2">QZS01</strain>
    </source>
</reference>
<sequence>MNNIYLDNTGYENATPKSWDNVQTLEEVRFNSLSKADQELVIQTAEDADWTIDEAIFQLTEIGEISPLV</sequence>
<name>A0A3S9XDE0_9GAMM</name>
<dbReference type="RefSeq" id="WP_127162768.1">
    <property type="nucleotide sequence ID" value="NZ_CP029822.1"/>
</dbReference>
<gene>
    <name evidence="1" type="ORF">DM558_06390</name>
</gene>
<dbReference type="KEGG" id="emo:DM558_06390"/>